<protein>
    <recommendedName>
        <fullName evidence="2">HNH nuclease domain-containing protein</fullName>
    </recommendedName>
</protein>
<evidence type="ECO:0000313" key="3">
    <source>
        <dbReference type="EMBL" id="KIJ40491.1"/>
    </source>
</evidence>
<evidence type="ECO:0000259" key="2">
    <source>
        <dbReference type="Pfam" id="PF13391"/>
    </source>
</evidence>
<dbReference type="Proteomes" id="UP000054279">
    <property type="component" value="Unassembled WGS sequence"/>
</dbReference>
<dbReference type="AlphaFoldDB" id="A0A0C9VRB6"/>
<reference evidence="3 4" key="1">
    <citation type="submission" date="2014-06" db="EMBL/GenBank/DDBJ databases">
        <title>Evolutionary Origins and Diversification of the Mycorrhizal Mutualists.</title>
        <authorList>
            <consortium name="DOE Joint Genome Institute"/>
            <consortium name="Mycorrhizal Genomics Consortium"/>
            <person name="Kohler A."/>
            <person name="Kuo A."/>
            <person name="Nagy L.G."/>
            <person name="Floudas D."/>
            <person name="Copeland A."/>
            <person name="Barry K.W."/>
            <person name="Cichocki N."/>
            <person name="Veneault-Fourrey C."/>
            <person name="LaButti K."/>
            <person name="Lindquist E.A."/>
            <person name="Lipzen A."/>
            <person name="Lundell T."/>
            <person name="Morin E."/>
            <person name="Murat C."/>
            <person name="Riley R."/>
            <person name="Ohm R."/>
            <person name="Sun H."/>
            <person name="Tunlid A."/>
            <person name="Henrissat B."/>
            <person name="Grigoriev I.V."/>
            <person name="Hibbett D.S."/>
            <person name="Martin F."/>
        </authorList>
    </citation>
    <scope>NUCLEOTIDE SEQUENCE [LARGE SCALE GENOMIC DNA]</scope>
    <source>
        <strain evidence="3 4">SS14</strain>
    </source>
</reference>
<organism evidence="3 4">
    <name type="scientific">Sphaerobolus stellatus (strain SS14)</name>
    <dbReference type="NCBI Taxonomy" id="990650"/>
    <lineage>
        <taxon>Eukaryota</taxon>
        <taxon>Fungi</taxon>
        <taxon>Dikarya</taxon>
        <taxon>Basidiomycota</taxon>
        <taxon>Agaricomycotina</taxon>
        <taxon>Agaricomycetes</taxon>
        <taxon>Phallomycetidae</taxon>
        <taxon>Geastrales</taxon>
        <taxon>Sphaerobolaceae</taxon>
        <taxon>Sphaerobolus</taxon>
    </lineage>
</organism>
<sequence length="336" mass="36694">MPLSVFALPLSPNGPPSGYGWEERDASALSTTTAFHSVIDRRDIFLGQRRCIVCGMDQIVGLQHCHIIPQAELDLEAKDDPRHEPRDGLLMCPNHHTMFDLYRFLYVIYLMQSGKFVFINYLGARSLQGFHGKAVALDINDRYVPFPSIFIIHKMRVREFNPFQPIIPDIPDTILWQDWILSDGVFDKASKKFIRDRPPANNNEAGLGGSQLQLQPTTSAGGGGNTLELNADVINSILAATRAMPSWKACQMEVGHSRGSSTSAAVVTAASYGTRAESENKGDVCTKGELVGVTILSGGTNIAEAGAGNPPEDHVDNPDDEEYRSGASASPRLIWG</sequence>
<proteinExistence type="predicted"/>
<dbReference type="OrthoDB" id="2124139at2759"/>
<feature type="domain" description="HNH nuclease" evidence="2">
    <location>
        <begin position="51"/>
        <end position="104"/>
    </location>
</feature>
<gene>
    <name evidence="3" type="ORF">M422DRAFT_256754</name>
</gene>
<evidence type="ECO:0000256" key="1">
    <source>
        <dbReference type="SAM" id="MobiDB-lite"/>
    </source>
</evidence>
<dbReference type="EMBL" id="KN837144">
    <property type="protein sequence ID" value="KIJ40491.1"/>
    <property type="molecule type" value="Genomic_DNA"/>
</dbReference>
<feature type="compositionally biased region" description="Polar residues" evidence="1">
    <location>
        <begin position="200"/>
        <end position="219"/>
    </location>
</feature>
<dbReference type="Pfam" id="PF13391">
    <property type="entry name" value="HNH_2"/>
    <property type="match status" value="1"/>
</dbReference>
<accession>A0A0C9VRB6</accession>
<keyword evidence="4" id="KW-1185">Reference proteome</keyword>
<dbReference type="InterPro" id="IPR003615">
    <property type="entry name" value="HNH_nuc"/>
</dbReference>
<feature type="region of interest" description="Disordered" evidence="1">
    <location>
        <begin position="303"/>
        <end position="336"/>
    </location>
</feature>
<name>A0A0C9VRB6_SPHS4</name>
<feature type="region of interest" description="Disordered" evidence="1">
    <location>
        <begin position="197"/>
        <end position="224"/>
    </location>
</feature>
<evidence type="ECO:0000313" key="4">
    <source>
        <dbReference type="Proteomes" id="UP000054279"/>
    </source>
</evidence>
<dbReference type="HOGENOM" id="CLU_071378_0_0_1"/>